<proteinExistence type="predicted"/>
<evidence type="ECO:0000313" key="1">
    <source>
        <dbReference type="EMBL" id="NDU95268.1"/>
    </source>
</evidence>
<accession>A0A6L9LA38</accession>
<gene>
    <name evidence="1" type="ORF">GK108_10330</name>
</gene>
<protein>
    <submittedName>
        <fullName evidence="1">Uncharacterized protein</fullName>
    </submittedName>
</protein>
<comment type="caution">
    <text evidence="1">The sequence shown here is derived from an EMBL/GenBank/DDBJ whole genome shotgun (WGS) entry which is preliminary data.</text>
</comment>
<keyword evidence="2" id="KW-1185">Reference proteome</keyword>
<reference evidence="1 2" key="1">
    <citation type="submission" date="2020-02" db="EMBL/GenBank/DDBJ databases">
        <title>Draft genome sequence of two Spirosoma agri KCTC 52727 and Spirosoma terrae KCTC 52035.</title>
        <authorList>
            <person name="Rojas J."/>
            <person name="Ambika Manirajan B."/>
            <person name="Suarez C."/>
            <person name="Ratering S."/>
            <person name="Schnell S."/>
        </authorList>
    </citation>
    <scope>NUCLEOTIDE SEQUENCE [LARGE SCALE GENOMIC DNA]</scope>
    <source>
        <strain evidence="1 2">KCTC 52035</strain>
    </source>
</reference>
<sequence>MANQQTAINQLQEAQQELTKLLRDFHGMDCVENRVEILNDLFQVWLSNEFPERTQENGEDVAFVTLGLVNFLVKLKDKWERLNHWRSIVESGYCQS</sequence>
<dbReference type="RefSeq" id="WP_163946847.1">
    <property type="nucleotide sequence ID" value="NZ_JAAFZH010000003.1"/>
</dbReference>
<evidence type="ECO:0000313" key="2">
    <source>
        <dbReference type="Proteomes" id="UP000474175"/>
    </source>
</evidence>
<dbReference type="EMBL" id="JAAFZH010000003">
    <property type="protein sequence ID" value="NDU95268.1"/>
    <property type="molecule type" value="Genomic_DNA"/>
</dbReference>
<organism evidence="1 2">
    <name type="scientific">Spirosoma terrae</name>
    <dbReference type="NCBI Taxonomy" id="1968276"/>
    <lineage>
        <taxon>Bacteria</taxon>
        <taxon>Pseudomonadati</taxon>
        <taxon>Bacteroidota</taxon>
        <taxon>Cytophagia</taxon>
        <taxon>Cytophagales</taxon>
        <taxon>Cytophagaceae</taxon>
        <taxon>Spirosoma</taxon>
    </lineage>
</organism>
<dbReference type="Proteomes" id="UP000474175">
    <property type="component" value="Unassembled WGS sequence"/>
</dbReference>
<dbReference type="AlphaFoldDB" id="A0A6L9LA38"/>
<name>A0A6L9LA38_9BACT</name>